<organism evidence="1 2">
    <name type="scientific">Pseudonocardia broussonetiae</name>
    <dbReference type="NCBI Taxonomy" id="2736640"/>
    <lineage>
        <taxon>Bacteria</taxon>
        <taxon>Bacillati</taxon>
        <taxon>Actinomycetota</taxon>
        <taxon>Actinomycetes</taxon>
        <taxon>Pseudonocardiales</taxon>
        <taxon>Pseudonocardiaceae</taxon>
        <taxon>Pseudonocardia</taxon>
    </lineage>
</organism>
<reference evidence="1 2" key="1">
    <citation type="submission" date="2020-05" db="EMBL/GenBank/DDBJ databases">
        <authorList>
            <person name="Mo P."/>
        </authorList>
    </citation>
    <scope>NUCLEOTIDE SEQUENCE [LARGE SCALE GENOMIC DNA]</scope>
    <source>
        <strain evidence="1 2">Gen01</strain>
    </source>
</reference>
<dbReference type="KEGG" id="pbro:HOP40_26205"/>
<sequence length="60" mass="6901">MHDWLCERCGDSILPQAPCRCATPYDPVAVRRRHRDAVRLARSTDRRRAAMRRAGQRPAA</sequence>
<dbReference type="RefSeq" id="WP_172163205.1">
    <property type="nucleotide sequence ID" value="NZ_CP053564.1"/>
</dbReference>
<proteinExistence type="predicted"/>
<keyword evidence="2" id="KW-1185">Reference proteome</keyword>
<name>A0A6M6JNF6_9PSEU</name>
<evidence type="ECO:0000313" key="2">
    <source>
        <dbReference type="Proteomes" id="UP000505377"/>
    </source>
</evidence>
<dbReference type="Proteomes" id="UP000505377">
    <property type="component" value="Chromosome"/>
</dbReference>
<gene>
    <name evidence="1" type="ORF">HOP40_26205</name>
</gene>
<dbReference type="EMBL" id="CP053564">
    <property type="protein sequence ID" value="QJY48836.1"/>
    <property type="molecule type" value="Genomic_DNA"/>
</dbReference>
<dbReference type="AlphaFoldDB" id="A0A6M6JNF6"/>
<accession>A0A6M6JNF6</accession>
<protein>
    <submittedName>
        <fullName evidence="1">Uncharacterized protein</fullName>
    </submittedName>
</protein>
<evidence type="ECO:0000313" key="1">
    <source>
        <dbReference type="EMBL" id="QJY48836.1"/>
    </source>
</evidence>